<evidence type="ECO:0000313" key="2">
    <source>
        <dbReference type="Proteomes" id="UP000002236"/>
    </source>
</evidence>
<accession>E1A2R0</accession>
<dbReference type="PROSITE" id="PS51354">
    <property type="entry name" value="GLUTAREDOXIN_2"/>
    <property type="match status" value="1"/>
</dbReference>
<gene>
    <name evidence="1" type="ORF">phiAS5_ORF0163</name>
</gene>
<reference evidence="1 2" key="1">
    <citation type="journal article" date="2012" name="Vet. Microbiol.">
        <title>Complete genome sequence and characterization of a broad-host range T4-like bacteriophage phiAS5 infecting Aeromonas salmonicida subsp. salmonicida.</title>
        <authorList>
            <person name="Kim J.H."/>
            <person name="Son J.S."/>
            <person name="Choi Y.J."/>
            <person name="Choresca C.H.Jr."/>
            <person name="Shin S.P."/>
            <person name="Han J.E."/>
            <person name="Jun J.W."/>
            <person name="Park S.C."/>
        </authorList>
    </citation>
    <scope>NUCLEOTIDE SEQUENCE [LARGE SCALE GENOMIC DNA]</scope>
</reference>
<dbReference type="GeneID" id="9861570"/>
<protein>
    <submittedName>
        <fullName evidence="1">NrdH glutaredoxin</fullName>
    </submittedName>
</protein>
<dbReference type="SUPFAM" id="SSF52833">
    <property type="entry name" value="Thioredoxin-like"/>
    <property type="match status" value="1"/>
</dbReference>
<dbReference type="OrthoDB" id="18964at10239"/>
<proteinExistence type="predicted"/>
<evidence type="ECO:0000313" key="1">
    <source>
        <dbReference type="EMBL" id="ADM80006.1"/>
    </source>
</evidence>
<dbReference type="EMBL" id="HM452126">
    <property type="protein sequence ID" value="ADM80006.1"/>
    <property type="molecule type" value="Genomic_DNA"/>
</dbReference>
<keyword evidence="2" id="KW-1185">Reference proteome</keyword>
<dbReference type="Proteomes" id="UP000002236">
    <property type="component" value="Segment"/>
</dbReference>
<dbReference type="KEGG" id="vg:9861570"/>
<dbReference type="InterPro" id="IPR036249">
    <property type="entry name" value="Thioredoxin-like_sf"/>
</dbReference>
<dbReference type="Gene3D" id="3.40.30.10">
    <property type="entry name" value="Glutaredoxin"/>
    <property type="match status" value="1"/>
</dbReference>
<name>E1A2R0_9CAUD</name>
<sequence>MKIEIYGIPEELFKCPGCIAAVDFCKSYSFDYEFIPVLIKDESPMGFRYDIERIDECKTRANKDTRPRQYPQIFVDDKWIGGYQTFKEKYEAGEL</sequence>
<organism evidence="1 2">
    <name type="scientific">Aeromonas phage phiAS5</name>
    <dbReference type="NCBI Taxonomy" id="879630"/>
    <lineage>
        <taxon>Viruses</taxon>
        <taxon>Duplodnaviria</taxon>
        <taxon>Heunggongvirae</taxon>
        <taxon>Uroviricota</taxon>
        <taxon>Caudoviricetes</taxon>
        <taxon>Pantevenvirales</taxon>
        <taxon>Straboviridae</taxon>
        <taxon>Chrysonvirus</taxon>
        <taxon>Chrysonvirus as5</taxon>
    </lineage>
</organism>
<dbReference type="RefSeq" id="YP_003969452.1">
    <property type="nucleotide sequence ID" value="NC_014636.1"/>
</dbReference>